<dbReference type="AlphaFoldDB" id="A0A8J1ULQ4"/>
<feature type="compositionally biased region" description="Basic and acidic residues" evidence="7">
    <location>
        <begin position="274"/>
        <end position="309"/>
    </location>
</feature>
<comment type="similarity">
    <text evidence="2">Belongs to the bZIP family.</text>
</comment>
<evidence type="ECO:0000256" key="2">
    <source>
        <dbReference type="ARBA" id="ARBA00007163"/>
    </source>
</evidence>
<dbReference type="CDD" id="cd14692">
    <property type="entry name" value="bZIP_ATF4"/>
    <property type="match status" value="1"/>
</dbReference>
<evidence type="ECO:0000256" key="6">
    <source>
        <dbReference type="ARBA" id="ARBA00023242"/>
    </source>
</evidence>
<evidence type="ECO:0000256" key="3">
    <source>
        <dbReference type="ARBA" id="ARBA00023015"/>
    </source>
</evidence>
<dbReference type="EMBL" id="CAIIXF020000009">
    <property type="protein sequence ID" value="CAH1793732.1"/>
    <property type="molecule type" value="Genomic_DNA"/>
</dbReference>
<evidence type="ECO:0000256" key="5">
    <source>
        <dbReference type="ARBA" id="ARBA00023163"/>
    </source>
</evidence>
<proteinExistence type="inferred from homology"/>
<organism evidence="8 9">
    <name type="scientific">Owenia fusiformis</name>
    <name type="common">Polychaete worm</name>
    <dbReference type="NCBI Taxonomy" id="6347"/>
    <lineage>
        <taxon>Eukaryota</taxon>
        <taxon>Metazoa</taxon>
        <taxon>Spiralia</taxon>
        <taxon>Lophotrochozoa</taxon>
        <taxon>Annelida</taxon>
        <taxon>Polychaeta</taxon>
        <taxon>Sedentaria</taxon>
        <taxon>Canalipalpata</taxon>
        <taxon>Sabellida</taxon>
        <taxon>Oweniida</taxon>
        <taxon>Oweniidae</taxon>
        <taxon>Owenia</taxon>
    </lineage>
</organism>
<dbReference type="Pfam" id="PF00170">
    <property type="entry name" value="bZIP_1"/>
    <property type="match status" value="1"/>
</dbReference>
<dbReference type="SUPFAM" id="SSF57959">
    <property type="entry name" value="Leucine zipper domain"/>
    <property type="match status" value="1"/>
</dbReference>
<dbReference type="OrthoDB" id="5847285at2759"/>
<evidence type="ECO:0000313" key="9">
    <source>
        <dbReference type="Proteomes" id="UP000749559"/>
    </source>
</evidence>
<comment type="caution">
    <text evidence="8">The sequence shown here is derived from an EMBL/GenBank/DDBJ whole genome shotgun (WGS) entry which is preliminary data.</text>
</comment>
<protein>
    <submittedName>
        <fullName evidence="8">Uncharacterized protein</fullName>
    </submittedName>
</protein>
<reference evidence="8" key="1">
    <citation type="submission" date="2022-03" db="EMBL/GenBank/DDBJ databases">
        <authorList>
            <person name="Martin C."/>
        </authorList>
    </citation>
    <scope>NUCLEOTIDE SEQUENCE</scope>
</reference>
<sequence length="357" mass="38966">MNSLYEDQDLAQSLGLSGDWLSSPVSGLDTISDDLTKVTKGSSLLPTDSLQLDQPVIDVPQELGPQWFETKVDILELLAESQAALDNADLGYASMDISLTEPIGLTEPIIELQDPNIESFDLLNKGLANENVGNLGLTPMMAATTNISGGSGLDLLNQLVDEAADRMSNCGSDSALDLQDLMSLDTVNNADVDYNVDKHIADSIGDYQPISPLSADEVESLLSSAPSSPSEAAFLLGPRSSTPIAPEPSVSRATPYNRAPVAPPQKMPVKPKTKTQDRKERKKQQNKDAATRYRIKKREEEKNKMSEEDQLVKRNKELHGQVDHISQEINAMKEILRAVFKSKGITLEKVIGKKRQK</sequence>
<evidence type="ECO:0000313" key="8">
    <source>
        <dbReference type="EMBL" id="CAH1793732.1"/>
    </source>
</evidence>
<dbReference type="Gene3D" id="1.20.5.170">
    <property type="match status" value="1"/>
</dbReference>
<keyword evidence="3" id="KW-0805">Transcription regulation</keyword>
<dbReference type="PANTHER" id="PTHR13044:SF14">
    <property type="entry name" value="CRYPTOCEPHAL, ISOFORM A"/>
    <property type="match status" value="1"/>
</dbReference>
<dbReference type="GO" id="GO:0001228">
    <property type="term" value="F:DNA-binding transcription activator activity, RNA polymerase II-specific"/>
    <property type="evidence" value="ECO:0007669"/>
    <property type="project" value="TreeGrafter"/>
</dbReference>
<dbReference type="Proteomes" id="UP000749559">
    <property type="component" value="Unassembled WGS sequence"/>
</dbReference>
<keyword evidence="4" id="KW-0238">DNA-binding</keyword>
<dbReference type="SMART" id="SM00338">
    <property type="entry name" value="BRLZ"/>
    <property type="match status" value="1"/>
</dbReference>
<name>A0A8J1ULQ4_OWEFU</name>
<keyword evidence="9" id="KW-1185">Reference proteome</keyword>
<dbReference type="PANTHER" id="PTHR13044">
    <property type="entry name" value="ACTIVATING TRANSCRIPTION FACTOR ATF 4/5"/>
    <property type="match status" value="1"/>
</dbReference>
<dbReference type="GO" id="GO:0005634">
    <property type="term" value="C:nucleus"/>
    <property type="evidence" value="ECO:0007669"/>
    <property type="project" value="UniProtKB-SubCell"/>
</dbReference>
<dbReference type="InterPro" id="IPR046347">
    <property type="entry name" value="bZIP_sf"/>
</dbReference>
<keyword evidence="5" id="KW-0804">Transcription</keyword>
<dbReference type="PROSITE" id="PS00036">
    <property type="entry name" value="BZIP_BASIC"/>
    <property type="match status" value="1"/>
</dbReference>
<dbReference type="GO" id="GO:0000977">
    <property type="term" value="F:RNA polymerase II transcription regulatory region sequence-specific DNA binding"/>
    <property type="evidence" value="ECO:0007669"/>
    <property type="project" value="TreeGrafter"/>
</dbReference>
<evidence type="ECO:0000256" key="7">
    <source>
        <dbReference type="SAM" id="MobiDB-lite"/>
    </source>
</evidence>
<feature type="region of interest" description="Disordered" evidence="7">
    <location>
        <begin position="222"/>
        <end position="309"/>
    </location>
</feature>
<comment type="subcellular location">
    <subcellularLocation>
        <location evidence="1">Nucleus</location>
    </subcellularLocation>
</comment>
<evidence type="ECO:0000256" key="1">
    <source>
        <dbReference type="ARBA" id="ARBA00004123"/>
    </source>
</evidence>
<feature type="compositionally biased region" description="Low complexity" evidence="7">
    <location>
        <begin position="222"/>
        <end position="232"/>
    </location>
</feature>
<keyword evidence="6" id="KW-0539">Nucleus</keyword>
<evidence type="ECO:0000256" key="4">
    <source>
        <dbReference type="ARBA" id="ARBA00023125"/>
    </source>
</evidence>
<dbReference type="PROSITE" id="PS50217">
    <property type="entry name" value="BZIP"/>
    <property type="match status" value="1"/>
</dbReference>
<accession>A0A8J1ULQ4</accession>
<dbReference type="InterPro" id="IPR004827">
    <property type="entry name" value="bZIP"/>
</dbReference>
<gene>
    <name evidence="8" type="ORF">OFUS_LOCUS18545</name>
</gene>